<organism evidence="1 2">
    <name type="scientific">Photobacterium jeanii</name>
    <dbReference type="NCBI Taxonomy" id="858640"/>
    <lineage>
        <taxon>Bacteria</taxon>
        <taxon>Pseudomonadati</taxon>
        <taxon>Pseudomonadota</taxon>
        <taxon>Gammaproteobacteria</taxon>
        <taxon>Vibrionales</taxon>
        <taxon>Vibrionaceae</taxon>
        <taxon>Photobacterium</taxon>
    </lineage>
</organism>
<gene>
    <name evidence="1" type="ORF">A3K86_08365</name>
</gene>
<name>A0A178KI79_9GAMM</name>
<dbReference type="RefSeq" id="WP_068330449.1">
    <property type="nucleotide sequence ID" value="NZ_LVHF01000015.1"/>
</dbReference>
<dbReference type="STRING" id="858640.A3K86_08365"/>
<dbReference type="OrthoDB" id="5917531at2"/>
<comment type="caution">
    <text evidence="1">The sequence shown here is derived from an EMBL/GenBank/DDBJ whole genome shotgun (WGS) entry which is preliminary data.</text>
</comment>
<dbReference type="EMBL" id="LVHF01000015">
    <property type="protein sequence ID" value="OAN16941.1"/>
    <property type="molecule type" value="Genomic_DNA"/>
</dbReference>
<dbReference type="AlphaFoldDB" id="A0A178KI79"/>
<proteinExistence type="predicted"/>
<dbReference type="InterPro" id="IPR019635">
    <property type="entry name" value="DUF2500"/>
</dbReference>
<evidence type="ECO:0000313" key="1">
    <source>
        <dbReference type="EMBL" id="OAN16941.1"/>
    </source>
</evidence>
<dbReference type="Proteomes" id="UP000078503">
    <property type="component" value="Unassembled WGS sequence"/>
</dbReference>
<dbReference type="Pfam" id="PF10694">
    <property type="entry name" value="DUF2500"/>
    <property type="match status" value="1"/>
</dbReference>
<keyword evidence="2" id="KW-1185">Reference proteome</keyword>
<reference evidence="1 2" key="1">
    <citation type="submission" date="2016-03" db="EMBL/GenBank/DDBJ databases">
        <title>Photobacterium proteolyticum sp. nov. a protease producing bacterium isolated from ocean sediments of Laizhou Bay.</title>
        <authorList>
            <person name="Li Y."/>
        </authorList>
    </citation>
    <scope>NUCLEOTIDE SEQUENCE [LARGE SCALE GENOMIC DNA]</scope>
    <source>
        <strain evidence="1 2">R-40508</strain>
    </source>
</reference>
<sequence length="109" mass="12484">MPVWIPITLALLLVIALLYFVYSYRRHSLGLDAPEQSIEVCVLDKQANAIIGAQPGEDNEEYWIYVEPTDGGPRREFLVGVHYYHALNPGDQGTMTYKGRQFMHFALKR</sequence>
<accession>A0A178KI79</accession>
<protein>
    <submittedName>
        <fullName evidence="1">RNA polymerase subunit sigma</fullName>
    </submittedName>
</protein>
<dbReference type="Gene3D" id="2.40.50.660">
    <property type="match status" value="1"/>
</dbReference>
<evidence type="ECO:0000313" key="2">
    <source>
        <dbReference type="Proteomes" id="UP000078503"/>
    </source>
</evidence>